<evidence type="ECO:0000313" key="2">
    <source>
        <dbReference type="Proteomes" id="UP000017836"/>
    </source>
</evidence>
<dbReference type="HOGENOM" id="CLU_2834519_0_0_1"/>
<name>W1NIE5_AMBTC</name>
<sequence>MDLNFSLLWPLYLYSEILHKQTVTAIAQTVLDEYTVASLENEEKDKSSKPIIVTLSEILASLLPGA</sequence>
<accession>W1NIE5</accession>
<dbReference type="AlphaFoldDB" id="W1NIE5"/>
<dbReference type="Gramene" id="ERM95263">
    <property type="protein sequence ID" value="ERM95263"/>
    <property type="gene ID" value="AMTR_s00008p00038810"/>
</dbReference>
<dbReference type="Proteomes" id="UP000017836">
    <property type="component" value="Unassembled WGS sequence"/>
</dbReference>
<proteinExistence type="predicted"/>
<protein>
    <submittedName>
        <fullName evidence="1">Uncharacterized protein</fullName>
    </submittedName>
</protein>
<keyword evidence="2" id="KW-1185">Reference proteome</keyword>
<reference evidence="2" key="1">
    <citation type="journal article" date="2013" name="Science">
        <title>The Amborella genome and the evolution of flowering plants.</title>
        <authorList>
            <consortium name="Amborella Genome Project"/>
        </authorList>
    </citation>
    <scope>NUCLEOTIDE SEQUENCE [LARGE SCALE GENOMIC DNA]</scope>
</reference>
<gene>
    <name evidence="1" type="ORF">AMTR_s00008p00038810</name>
</gene>
<organism evidence="1 2">
    <name type="scientific">Amborella trichopoda</name>
    <dbReference type="NCBI Taxonomy" id="13333"/>
    <lineage>
        <taxon>Eukaryota</taxon>
        <taxon>Viridiplantae</taxon>
        <taxon>Streptophyta</taxon>
        <taxon>Embryophyta</taxon>
        <taxon>Tracheophyta</taxon>
        <taxon>Spermatophyta</taxon>
        <taxon>Magnoliopsida</taxon>
        <taxon>Amborellales</taxon>
        <taxon>Amborellaceae</taxon>
        <taxon>Amborella</taxon>
    </lineage>
</organism>
<dbReference type="EMBL" id="KI397486">
    <property type="protein sequence ID" value="ERM95263.1"/>
    <property type="molecule type" value="Genomic_DNA"/>
</dbReference>
<evidence type="ECO:0000313" key="1">
    <source>
        <dbReference type="EMBL" id="ERM95263.1"/>
    </source>
</evidence>